<dbReference type="InterPro" id="IPR020901">
    <property type="entry name" value="Prtase_inh_Kunz-CS"/>
</dbReference>
<evidence type="ECO:0000256" key="7">
    <source>
        <dbReference type="ARBA" id="ARBA00023240"/>
    </source>
</evidence>
<name>A0A922SHG9_SPOEX</name>
<evidence type="ECO:0000256" key="6">
    <source>
        <dbReference type="ARBA" id="ARBA00023157"/>
    </source>
</evidence>
<keyword evidence="4" id="KW-0646">Protease inhibitor</keyword>
<feature type="domain" description="BPTI/Kunitz inhibitor" evidence="9">
    <location>
        <begin position="27"/>
        <end position="81"/>
    </location>
</feature>
<dbReference type="InterPro" id="IPR036880">
    <property type="entry name" value="Kunitz_BPTI_sf"/>
</dbReference>
<evidence type="ECO:0000256" key="8">
    <source>
        <dbReference type="ARBA" id="ARBA00034146"/>
    </source>
</evidence>
<dbReference type="Gene3D" id="4.10.410.10">
    <property type="entry name" value="Pancreatic trypsin inhibitor Kunitz domain"/>
    <property type="match status" value="1"/>
</dbReference>
<dbReference type="PROSITE" id="PS50279">
    <property type="entry name" value="BPTI_KUNITZ_2"/>
    <property type="match status" value="1"/>
</dbReference>
<dbReference type="InterPro" id="IPR050098">
    <property type="entry name" value="TFPI/VKTCI-like"/>
</dbReference>
<keyword evidence="7" id="KW-1199">Hemostasis impairing toxin</keyword>
<sequence length="96" mass="11099">MPNDEKSVTALTHFLDELHSLDWQFLCKMQPNGYDCSNANDSLQYRWYYDVTERTCKSFSYSGCGGNENRFPTSGHCNTRCQPAVGEYKRIKTLLD</sequence>
<accession>A0A922SHG9</accession>
<evidence type="ECO:0000256" key="4">
    <source>
        <dbReference type="ARBA" id="ARBA00022690"/>
    </source>
</evidence>
<evidence type="ECO:0000256" key="1">
    <source>
        <dbReference type="ARBA" id="ARBA00004613"/>
    </source>
</evidence>
<reference evidence="10" key="1">
    <citation type="journal article" date="2021" name="G3 (Bethesda)">
        <title>Genome and transcriptome analysis of the beet armyworm Spodoptera exigua reveals targets for pest control. .</title>
        <authorList>
            <person name="Simon S."/>
            <person name="Breeschoten T."/>
            <person name="Jansen H.J."/>
            <person name="Dirks R.P."/>
            <person name="Schranz M.E."/>
            <person name="Ros V.I.D."/>
        </authorList>
    </citation>
    <scope>NUCLEOTIDE SEQUENCE</scope>
    <source>
        <strain evidence="10">TB_SE_WUR_2020</strain>
    </source>
</reference>
<dbReference type="SMART" id="SM00131">
    <property type="entry name" value="KU"/>
    <property type="match status" value="1"/>
</dbReference>
<keyword evidence="6" id="KW-1015">Disulfide bond</keyword>
<dbReference type="Pfam" id="PF00014">
    <property type="entry name" value="Kunitz_BPTI"/>
    <property type="match status" value="1"/>
</dbReference>
<evidence type="ECO:0000256" key="2">
    <source>
        <dbReference type="ARBA" id="ARBA00022525"/>
    </source>
</evidence>
<evidence type="ECO:0000259" key="9">
    <source>
        <dbReference type="PROSITE" id="PS50279"/>
    </source>
</evidence>
<dbReference type="PANTHER" id="PTHR10083:SF376">
    <property type="entry name" value="SERINE PEPTIDASE INHIBITOR, KUNITZ TYPE, 3"/>
    <property type="match status" value="1"/>
</dbReference>
<dbReference type="PANTHER" id="PTHR10083">
    <property type="entry name" value="KUNITZ-TYPE PROTEASE INHIBITOR-RELATED"/>
    <property type="match status" value="1"/>
</dbReference>
<gene>
    <name evidence="10" type="ORF">HF086_006968</name>
</gene>
<keyword evidence="8" id="KW-1203">Blood coagulation cascade inhibiting toxin</keyword>
<evidence type="ECO:0000256" key="5">
    <source>
        <dbReference type="ARBA" id="ARBA00022900"/>
    </source>
</evidence>
<comment type="caution">
    <text evidence="10">The sequence shown here is derived from an EMBL/GenBank/DDBJ whole genome shotgun (WGS) entry which is preliminary data.</text>
</comment>
<keyword evidence="5" id="KW-0722">Serine protease inhibitor</keyword>
<dbReference type="PROSITE" id="PS00280">
    <property type="entry name" value="BPTI_KUNITZ_1"/>
    <property type="match status" value="1"/>
</dbReference>
<protein>
    <recommendedName>
        <fullName evidence="9">BPTI/Kunitz inhibitor domain-containing protein</fullName>
    </recommendedName>
</protein>
<dbReference type="GO" id="GO:0004867">
    <property type="term" value="F:serine-type endopeptidase inhibitor activity"/>
    <property type="evidence" value="ECO:0007669"/>
    <property type="project" value="UniProtKB-KW"/>
</dbReference>
<comment type="subcellular location">
    <subcellularLocation>
        <location evidence="1">Secreted</location>
    </subcellularLocation>
</comment>
<evidence type="ECO:0000313" key="11">
    <source>
        <dbReference type="Proteomes" id="UP000814243"/>
    </source>
</evidence>
<dbReference type="EMBL" id="JACEFF010000448">
    <property type="protein sequence ID" value="KAH9637324.1"/>
    <property type="molecule type" value="Genomic_DNA"/>
</dbReference>
<evidence type="ECO:0000256" key="3">
    <source>
        <dbReference type="ARBA" id="ARBA00022656"/>
    </source>
</evidence>
<evidence type="ECO:0000313" key="10">
    <source>
        <dbReference type="EMBL" id="KAH9637324.1"/>
    </source>
</evidence>
<keyword evidence="3" id="KW-0800">Toxin</keyword>
<dbReference type="Proteomes" id="UP000814243">
    <property type="component" value="Unassembled WGS sequence"/>
</dbReference>
<dbReference type="SUPFAM" id="SSF57362">
    <property type="entry name" value="BPTI-like"/>
    <property type="match status" value="1"/>
</dbReference>
<dbReference type="CDD" id="cd00109">
    <property type="entry name" value="Kunitz-type"/>
    <property type="match status" value="1"/>
</dbReference>
<keyword evidence="2" id="KW-0964">Secreted</keyword>
<organism evidence="10 11">
    <name type="scientific">Spodoptera exigua</name>
    <name type="common">Beet armyworm</name>
    <name type="synonym">Noctua fulgens</name>
    <dbReference type="NCBI Taxonomy" id="7107"/>
    <lineage>
        <taxon>Eukaryota</taxon>
        <taxon>Metazoa</taxon>
        <taxon>Ecdysozoa</taxon>
        <taxon>Arthropoda</taxon>
        <taxon>Hexapoda</taxon>
        <taxon>Insecta</taxon>
        <taxon>Pterygota</taxon>
        <taxon>Neoptera</taxon>
        <taxon>Endopterygota</taxon>
        <taxon>Lepidoptera</taxon>
        <taxon>Glossata</taxon>
        <taxon>Ditrysia</taxon>
        <taxon>Noctuoidea</taxon>
        <taxon>Noctuidae</taxon>
        <taxon>Amphipyrinae</taxon>
        <taxon>Spodoptera</taxon>
    </lineage>
</organism>
<dbReference type="AlphaFoldDB" id="A0A922SHG9"/>
<dbReference type="InterPro" id="IPR002223">
    <property type="entry name" value="Kunitz_BPTI"/>
</dbReference>
<dbReference type="PRINTS" id="PR00759">
    <property type="entry name" value="BASICPTASE"/>
</dbReference>
<proteinExistence type="predicted"/>
<dbReference type="GO" id="GO:0090729">
    <property type="term" value="F:toxin activity"/>
    <property type="evidence" value="ECO:0007669"/>
    <property type="project" value="UniProtKB-KW"/>
</dbReference>
<dbReference type="GO" id="GO:0005615">
    <property type="term" value="C:extracellular space"/>
    <property type="evidence" value="ECO:0007669"/>
    <property type="project" value="TreeGrafter"/>
</dbReference>